<gene>
    <name evidence="1" type="ORF">TraAM80_04390</name>
</gene>
<reference evidence="1 2" key="1">
    <citation type="journal article" date="2018" name="BMC Genomics">
        <title>Genomic comparison of Trypanosoma conorhini and Trypanosoma rangeli to Trypanosoma cruzi strains of high and low virulence.</title>
        <authorList>
            <person name="Bradwell K.R."/>
            <person name="Koparde V.N."/>
            <person name="Matveyev A.V."/>
            <person name="Serrano M.G."/>
            <person name="Alves J.M."/>
            <person name="Parikh H."/>
            <person name="Huang B."/>
            <person name="Lee V."/>
            <person name="Espinosa-Alvarez O."/>
            <person name="Ortiz P.A."/>
            <person name="Costa-Martins A.G."/>
            <person name="Teixeira M.M."/>
            <person name="Buck G.A."/>
        </authorList>
    </citation>
    <scope>NUCLEOTIDE SEQUENCE [LARGE SCALE GENOMIC DNA]</scope>
    <source>
        <strain evidence="1 2">AM80</strain>
    </source>
</reference>
<evidence type="ECO:0000313" key="2">
    <source>
        <dbReference type="Proteomes" id="UP000283634"/>
    </source>
</evidence>
<sequence length="135" mass="14378">MLGAEGALKLRCVVVCGILRQPSPWRERRARQRGRGIAARTAWLLNGGVGESSGPCLRWSVVGLAQAKLGCRLTQAGSFGNAALLALVEAAVCLFSPAVSCGWRLERSWRRHRTIAFGAWIVGGNGASAEPPRPS</sequence>
<accession>A0A3R7NFH0</accession>
<organism evidence="1 2">
    <name type="scientific">Trypanosoma rangeli</name>
    <dbReference type="NCBI Taxonomy" id="5698"/>
    <lineage>
        <taxon>Eukaryota</taxon>
        <taxon>Discoba</taxon>
        <taxon>Euglenozoa</taxon>
        <taxon>Kinetoplastea</taxon>
        <taxon>Metakinetoplastina</taxon>
        <taxon>Trypanosomatida</taxon>
        <taxon>Trypanosomatidae</taxon>
        <taxon>Trypanosoma</taxon>
        <taxon>Herpetosoma</taxon>
    </lineage>
</organism>
<keyword evidence="2" id="KW-1185">Reference proteome</keyword>
<protein>
    <submittedName>
        <fullName evidence="1">Uncharacterized protein</fullName>
    </submittedName>
</protein>
<dbReference type="AlphaFoldDB" id="A0A3R7NFH0"/>
<dbReference type="RefSeq" id="XP_029238874.1">
    <property type="nucleotide sequence ID" value="XM_029381321.1"/>
</dbReference>
<dbReference type="GeneID" id="40328323"/>
<name>A0A3R7NFH0_TRYRA</name>
<comment type="caution">
    <text evidence="1">The sequence shown here is derived from an EMBL/GenBank/DDBJ whole genome shotgun (WGS) entry which is preliminary data.</text>
</comment>
<evidence type="ECO:0000313" key="1">
    <source>
        <dbReference type="EMBL" id="RNF05764.1"/>
    </source>
</evidence>
<proteinExistence type="predicted"/>
<dbReference type="EMBL" id="MKGL01000126">
    <property type="protein sequence ID" value="RNF05764.1"/>
    <property type="molecule type" value="Genomic_DNA"/>
</dbReference>
<dbReference type="Proteomes" id="UP000283634">
    <property type="component" value="Unassembled WGS sequence"/>
</dbReference>